<evidence type="ECO:0000256" key="8">
    <source>
        <dbReference type="ARBA" id="ARBA00022840"/>
    </source>
</evidence>
<dbReference type="InterPro" id="IPR021929">
    <property type="entry name" value="R1A-like_N"/>
</dbReference>
<dbReference type="Pfam" id="PF23559">
    <property type="entry name" value="WHD_DRP"/>
    <property type="match status" value="1"/>
</dbReference>
<feature type="domain" description="NB-ARC" evidence="9">
    <location>
        <begin position="532"/>
        <end position="704"/>
    </location>
</feature>
<evidence type="ECO:0000256" key="1">
    <source>
        <dbReference type="ARBA" id="ARBA00002074"/>
    </source>
</evidence>
<sequence length="1238" mass="142817">MKIEMTNLTYCSIASVLDNLEKLFCRLTKFEDLYADFAETYDEELKVVMIVKLELKLVRTFLLCARKWSFDGWKHGSLEAFLSSLERELIVLNNYEAFYALTDDDLPYEYDMIEDLEVLSKFRAILRTFEVEFIELYMSLLDFVLLSNSSMVDDVLLEFIDSLLENLGDVLGPKEPLKEKLNFLKDLILFVTWEGVEHSLWKDLLARFQFVAVQAAHLSYMCWFDSYDEVFIEIQFLISELLQMIMPVNPEFSKTCARVLRAAKLTGLLHSLDFETDMGIVGNFADSLLDMLWEVLNCGTSFAVAKRDQMQMLNDGLRFLRAILKMQQEKFNLLHQKMKDLVGAGVNDAGILIYSLFTKRIEGDLLKDLDLAFFDFLEKIKLIKIVTATFDPPGTNGLGFIKFLLDNLTELARLDLVAHSRDQIQIVQKDFVILGSVLEKIDEQRNKNEKLTALWSHAIEVANKVMLLISSFDLSPLSFDSISEELLQIKTQAKEIDDMYGSEAKKVAKTSNYGSLQGRIPRLNPVVVGFDDETKRIINQVKHGSQKLDVVSIVGMAGLGKTTLAKRVYNNRSIRNNFHIWAWCNVSQVYRKKDLLLEILGCIHPENSKQYSEMEADDLMLKLYQSLKLNKYFIVLDDVWDIKAWHGLKESFPDDSNKSRILITSRLYEVASQVKQHSEPNHLRHFTDDESWELLQKMLFPNESCPLTVATVGMQIAKSCCGLPLAVVIIAGILATTEQDGWKEYAERLSTRILSASDQCKHMLELSYRHIPDYLKPCLLYFVTFLQGLEIPMQKLIWLWIAEGLVQQVEHKELEEVAEGYMNDLIGRSLVMVAKKTSIGGIKTCRVHDLIHEFLATKGREENFLQLLHGYDGLYTFCESYSTRRLCIYSKREYFEKSRLFCPQIRVLMFFPHGEGYPIQPCDSFFIFRICKLLKVLDLGEVVFGEHFPAEIEMLVELRFLAIRGKMQSIPSSIAKLYNLKIFLVKGFKVTIMLPDTIWNMTNLRHISVNWSMGKVSLVNGILENNSVLYNLSSFSNILLYHGQSMEKILMKFPNIRKLKFHLFVSKDCVPNCSRIVKMDHLSRLESLSVTLMWAQKCRLQFHFPSSLRKLHLFFFSWSMISRIWELPNLEVLTLSSDSADKERTWEIPVEVEFPNLRVLHLRSLGITRWTGSGDHFPRLQKLILQSCGMKEIPSCLGSTSTLEKIEVRWCSPSVESLVREIQEEQDTEDLQIDILTS</sequence>
<dbReference type="SUPFAM" id="SSF52540">
    <property type="entry name" value="P-loop containing nucleoside triphosphate hydrolases"/>
    <property type="match status" value="1"/>
</dbReference>
<dbReference type="GO" id="GO:0009626">
    <property type="term" value="P:plant-type hypersensitive response"/>
    <property type="evidence" value="ECO:0007669"/>
    <property type="project" value="UniProtKB-KW"/>
</dbReference>
<proteinExistence type="inferred from homology"/>
<dbReference type="Gene3D" id="3.40.50.300">
    <property type="entry name" value="P-loop containing nucleotide triphosphate hydrolases"/>
    <property type="match status" value="1"/>
</dbReference>
<dbReference type="InterPro" id="IPR027417">
    <property type="entry name" value="P-loop_NTPase"/>
</dbReference>
<evidence type="ECO:0000256" key="3">
    <source>
        <dbReference type="ARBA" id="ARBA00022614"/>
    </source>
</evidence>
<accession>A0A068VAI0</accession>
<keyword evidence="5" id="KW-0677">Repeat</keyword>
<evidence type="ECO:0000256" key="7">
    <source>
        <dbReference type="ARBA" id="ARBA00022821"/>
    </source>
</evidence>
<gene>
    <name evidence="12" type="ORF">GSCOC_T00001434001</name>
</gene>
<protein>
    <submittedName>
        <fullName evidence="12">Uncharacterized protein</fullName>
    </submittedName>
</protein>
<dbReference type="FunFam" id="1.10.10.10:FF:000322">
    <property type="entry name" value="Probable disease resistance protein At1g63360"/>
    <property type="match status" value="1"/>
</dbReference>
<dbReference type="Pfam" id="PF00931">
    <property type="entry name" value="NB-ARC"/>
    <property type="match status" value="1"/>
</dbReference>
<dbReference type="Gene3D" id="1.10.10.10">
    <property type="entry name" value="Winged helix-like DNA-binding domain superfamily/Winged helix DNA-binding domain"/>
    <property type="match status" value="1"/>
</dbReference>
<dbReference type="Pfam" id="PF12061">
    <property type="entry name" value="NB-LRR"/>
    <property type="match status" value="1"/>
</dbReference>
<dbReference type="SUPFAM" id="SSF52058">
    <property type="entry name" value="L domain-like"/>
    <property type="match status" value="1"/>
</dbReference>
<dbReference type="PhylomeDB" id="A0A068VAI0"/>
<keyword evidence="6" id="KW-0547">Nucleotide-binding</keyword>
<dbReference type="InterPro" id="IPR002182">
    <property type="entry name" value="NB-ARC"/>
</dbReference>
<evidence type="ECO:0000313" key="13">
    <source>
        <dbReference type="Proteomes" id="UP000295252"/>
    </source>
</evidence>
<evidence type="ECO:0000259" key="9">
    <source>
        <dbReference type="Pfam" id="PF00931"/>
    </source>
</evidence>
<evidence type="ECO:0000256" key="6">
    <source>
        <dbReference type="ARBA" id="ARBA00022741"/>
    </source>
</evidence>
<dbReference type="EMBL" id="HG739257">
    <property type="protein sequence ID" value="CDP17701.1"/>
    <property type="molecule type" value="Genomic_DNA"/>
</dbReference>
<dbReference type="Proteomes" id="UP000295252">
    <property type="component" value="Chromosome II"/>
</dbReference>
<dbReference type="Gramene" id="CDP17701">
    <property type="protein sequence ID" value="CDP17701"/>
    <property type="gene ID" value="GSCOC_T00001434001"/>
</dbReference>
<organism evidence="12 13">
    <name type="scientific">Coffea canephora</name>
    <name type="common">Robusta coffee</name>
    <dbReference type="NCBI Taxonomy" id="49390"/>
    <lineage>
        <taxon>Eukaryota</taxon>
        <taxon>Viridiplantae</taxon>
        <taxon>Streptophyta</taxon>
        <taxon>Embryophyta</taxon>
        <taxon>Tracheophyta</taxon>
        <taxon>Spermatophyta</taxon>
        <taxon>Magnoliopsida</taxon>
        <taxon>eudicotyledons</taxon>
        <taxon>Gunneridae</taxon>
        <taxon>Pentapetalae</taxon>
        <taxon>asterids</taxon>
        <taxon>lamiids</taxon>
        <taxon>Gentianales</taxon>
        <taxon>Rubiaceae</taxon>
        <taxon>Ixoroideae</taxon>
        <taxon>Gardenieae complex</taxon>
        <taxon>Bertiereae - Coffeeae clade</taxon>
        <taxon>Coffeeae</taxon>
        <taxon>Coffea</taxon>
    </lineage>
</organism>
<dbReference type="InterPro" id="IPR036388">
    <property type="entry name" value="WH-like_DNA-bd_sf"/>
</dbReference>
<dbReference type="AlphaFoldDB" id="A0A068VAI0"/>
<dbReference type="PRINTS" id="PR00364">
    <property type="entry name" value="DISEASERSIST"/>
</dbReference>
<dbReference type="GO" id="GO:0043531">
    <property type="term" value="F:ADP binding"/>
    <property type="evidence" value="ECO:0007669"/>
    <property type="project" value="InterPro"/>
</dbReference>
<feature type="domain" description="Late blight resistance protein R1A-like N-terminal" evidence="10">
    <location>
        <begin position="154"/>
        <end position="386"/>
    </location>
</feature>
<dbReference type="InterPro" id="IPR044974">
    <property type="entry name" value="Disease_R_plants"/>
</dbReference>
<evidence type="ECO:0000256" key="2">
    <source>
        <dbReference type="ARBA" id="ARBA00008894"/>
    </source>
</evidence>
<dbReference type="InParanoid" id="A0A068VAI0"/>
<dbReference type="Gene3D" id="1.10.8.430">
    <property type="entry name" value="Helical domain of apoptotic protease-activating factors"/>
    <property type="match status" value="1"/>
</dbReference>
<keyword evidence="3" id="KW-0433">Leucine-rich repeat</keyword>
<dbReference type="GO" id="GO:0051607">
    <property type="term" value="P:defense response to virus"/>
    <property type="evidence" value="ECO:0007669"/>
    <property type="project" value="UniProtKB-ARBA"/>
</dbReference>
<comment type="function">
    <text evidence="1">Confers resistance to late blight (Phytophthora infestans) races carrying the avirulence gene Avr1. Resistance proteins guard the plant against pathogens that contain an appropriate avirulence protein via an indirect interaction with this avirulence protein. That triggers a defense system including the hypersensitive response, which restricts the pathogen growth.</text>
</comment>
<evidence type="ECO:0000256" key="4">
    <source>
        <dbReference type="ARBA" id="ARBA00022667"/>
    </source>
</evidence>
<evidence type="ECO:0000259" key="10">
    <source>
        <dbReference type="Pfam" id="PF12061"/>
    </source>
</evidence>
<keyword evidence="8" id="KW-0067">ATP-binding</keyword>
<dbReference type="FunFam" id="3.40.50.300:FF:001091">
    <property type="entry name" value="Probable disease resistance protein At1g61300"/>
    <property type="match status" value="1"/>
</dbReference>
<keyword evidence="7" id="KW-0611">Plant defense</keyword>
<dbReference type="PANTHER" id="PTHR23155:SF1228">
    <property type="entry name" value="NB-ARC DOMAIN CONTAINING PROTEIN, EXPRESSED"/>
    <property type="match status" value="1"/>
</dbReference>
<comment type="similarity">
    <text evidence="2">Belongs to the disease resistance NB-LRR family.</text>
</comment>
<feature type="domain" description="Disease resistance protein winged helix" evidence="11">
    <location>
        <begin position="785"/>
        <end position="854"/>
    </location>
</feature>
<dbReference type="InterPro" id="IPR058922">
    <property type="entry name" value="WHD_DRP"/>
</dbReference>
<dbReference type="PANTHER" id="PTHR23155">
    <property type="entry name" value="DISEASE RESISTANCE PROTEIN RP"/>
    <property type="match status" value="1"/>
</dbReference>
<keyword evidence="13" id="KW-1185">Reference proteome</keyword>
<name>A0A068VAI0_COFCA</name>
<evidence type="ECO:0000256" key="5">
    <source>
        <dbReference type="ARBA" id="ARBA00022737"/>
    </source>
</evidence>
<dbReference type="Gene3D" id="3.80.10.10">
    <property type="entry name" value="Ribonuclease Inhibitor"/>
    <property type="match status" value="1"/>
</dbReference>
<dbReference type="InterPro" id="IPR042197">
    <property type="entry name" value="Apaf_helical"/>
</dbReference>
<reference evidence="13" key="1">
    <citation type="journal article" date="2014" name="Science">
        <title>The coffee genome provides insight into the convergent evolution of caffeine biosynthesis.</title>
        <authorList>
            <person name="Denoeud F."/>
            <person name="Carretero-Paulet L."/>
            <person name="Dereeper A."/>
            <person name="Droc G."/>
            <person name="Guyot R."/>
            <person name="Pietrella M."/>
            <person name="Zheng C."/>
            <person name="Alberti A."/>
            <person name="Anthony F."/>
            <person name="Aprea G."/>
            <person name="Aury J.M."/>
            <person name="Bento P."/>
            <person name="Bernard M."/>
            <person name="Bocs S."/>
            <person name="Campa C."/>
            <person name="Cenci A."/>
            <person name="Combes M.C."/>
            <person name="Crouzillat D."/>
            <person name="Da Silva C."/>
            <person name="Daddiego L."/>
            <person name="De Bellis F."/>
            <person name="Dussert S."/>
            <person name="Garsmeur O."/>
            <person name="Gayraud T."/>
            <person name="Guignon V."/>
            <person name="Jahn K."/>
            <person name="Jamilloux V."/>
            <person name="Joet T."/>
            <person name="Labadie K."/>
            <person name="Lan T."/>
            <person name="Leclercq J."/>
            <person name="Lepelley M."/>
            <person name="Leroy T."/>
            <person name="Li L.T."/>
            <person name="Librado P."/>
            <person name="Lopez L."/>
            <person name="Munoz A."/>
            <person name="Noel B."/>
            <person name="Pallavicini A."/>
            <person name="Perrotta G."/>
            <person name="Poncet V."/>
            <person name="Pot D."/>
            <person name="Priyono X."/>
            <person name="Rigoreau M."/>
            <person name="Rouard M."/>
            <person name="Rozas J."/>
            <person name="Tranchant-Dubreuil C."/>
            <person name="VanBuren R."/>
            <person name="Zhang Q."/>
            <person name="Andrade A.C."/>
            <person name="Argout X."/>
            <person name="Bertrand B."/>
            <person name="de Kochko A."/>
            <person name="Graziosi G."/>
            <person name="Henry R.J."/>
            <person name="Jayarama X."/>
            <person name="Ming R."/>
            <person name="Nagai C."/>
            <person name="Rounsley S."/>
            <person name="Sankoff D."/>
            <person name="Giuliano G."/>
            <person name="Albert V.A."/>
            <person name="Wincker P."/>
            <person name="Lashermes P."/>
        </authorList>
    </citation>
    <scope>NUCLEOTIDE SEQUENCE [LARGE SCALE GENOMIC DNA]</scope>
    <source>
        <strain evidence="13">cv. DH200-94</strain>
    </source>
</reference>
<keyword evidence="4" id="KW-0381">Hypersensitive response</keyword>
<evidence type="ECO:0000259" key="11">
    <source>
        <dbReference type="Pfam" id="PF23559"/>
    </source>
</evidence>
<dbReference type="GO" id="GO:0005524">
    <property type="term" value="F:ATP binding"/>
    <property type="evidence" value="ECO:0007669"/>
    <property type="project" value="UniProtKB-KW"/>
</dbReference>
<dbReference type="InterPro" id="IPR032675">
    <property type="entry name" value="LRR_dom_sf"/>
</dbReference>
<evidence type="ECO:0000313" key="12">
    <source>
        <dbReference type="EMBL" id="CDP17701.1"/>
    </source>
</evidence>